<dbReference type="Proteomes" id="UP000202259">
    <property type="component" value="Chromosome"/>
</dbReference>
<dbReference type="KEGG" id="cber:B5D82_12865"/>
<organism evidence="4 5">
    <name type="scientific">Cognaticolwellia beringensis</name>
    <dbReference type="NCBI Taxonomy" id="1967665"/>
    <lineage>
        <taxon>Bacteria</taxon>
        <taxon>Pseudomonadati</taxon>
        <taxon>Pseudomonadota</taxon>
        <taxon>Gammaproteobacteria</taxon>
        <taxon>Alteromonadales</taxon>
        <taxon>Colwelliaceae</taxon>
        <taxon>Cognaticolwellia</taxon>
    </lineage>
</organism>
<name>A0A222GA34_9GAMM</name>
<dbReference type="InterPro" id="IPR016163">
    <property type="entry name" value="Ald_DH_C"/>
</dbReference>
<dbReference type="RefSeq" id="WP_081152058.1">
    <property type="nucleotide sequence ID" value="NZ_CP020465.1"/>
</dbReference>
<dbReference type="FunFam" id="3.40.309.10:FF:000009">
    <property type="entry name" value="Aldehyde dehydrogenase A"/>
    <property type="match status" value="1"/>
</dbReference>
<dbReference type="Pfam" id="PF00171">
    <property type="entry name" value="Aldedh"/>
    <property type="match status" value="1"/>
</dbReference>
<dbReference type="PANTHER" id="PTHR42991:SF1">
    <property type="entry name" value="ALDEHYDE DEHYDROGENASE"/>
    <property type="match status" value="1"/>
</dbReference>
<sequence>MPTIENLSAPVTIDVKSSQPQIQVLNPEDGSLVGTVVNNSLSEVDSIIEVAVLGAQKAKKLSSNIRMSVLNEVADNLSNQKELFAQMIAREGIKTINEARKEVSRCVETIRISAEEARRLTGETIAFDQAPGSENRFGYYRRIPLGVVAAITPFNDPLNLVAHKIGPAIAAGNSVIILPHHETPLVAKLLVELFNKTNLPKGILNLVTGYGVDIGDKIVSDPRINMVSFTGGKSVGERILSHVGLKKVSMELGSNCPVIVMNDANIELAMEACVSGAFWAAGQNCLHVQRIYIQDELYDQFASEFCLRASKISMGDKLSESTQMGPMINNRAALKVEAMVKDALEKNSTLLCGGKRQGNFFQPTVFANVSNDCLIAKEEVFGPITVLYRFTDKKEAIAQANDVEFGLQAGIFTNDLELAFELADSMDCGGVMINDSSDYRIDAMPFGGVKGSGVGREGVMNAVKEMTDIKTYCFNLRK</sequence>
<protein>
    <submittedName>
        <fullName evidence="4">Aldehyde dehydrogenase</fullName>
    </submittedName>
</protein>
<dbReference type="Gene3D" id="3.40.605.10">
    <property type="entry name" value="Aldehyde Dehydrogenase, Chain A, domain 1"/>
    <property type="match status" value="1"/>
</dbReference>
<proteinExistence type="inferred from homology"/>
<evidence type="ECO:0000313" key="5">
    <source>
        <dbReference type="Proteomes" id="UP000202259"/>
    </source>
</evidence>
<evidence type="ECO:0000259" key="3">
    <source>
        <dbReference type="Pfam" id="PF00171"/>
    </source>
</evidence>
<evidence type="ECO:0000256" key="1">
    <source>
        <dbReference type="ARBA" id="ARBA00009986"/>
    </source>
</evidence>
<dbReference type="AlphaFoldDB" id="A0A222GA34"/>
<reference evidence="4 5" key="1">
    <citation type="submission" date="2017-08" db="EMBL/GenBank/DDBJ databases">
        <title>Complete genome of Colwellia sp. NB097-1, a psychrophile bacterium ioslated from Bering Sea.</title>
        <authorList>
            <person name="Chen X."/>
        </authorList>
    </citation>
    <scope>NUCLEOTIDE SEQUENCE [LARGE SCALE GENOMIC DNA]</scope>
    <source>
        <strain evidence="4 5">NB097-1</strain>
    </source>
</reference>
<dbReference type="InterPro" id="IPR015590">
    <property type="entry name" value="Aldehyde_DH_dom"/>
</dbReference>
<comment type="similarity">
    <text evidence="1">Belongs to the aldehyde dehydrogenase family.</text>
</comment>
<accession>A0A222GA34</accession>
<evidence type="ECO:0000313" key="4">
    <source>
        <dbReference type="EMBL" id="ASP48582.1"/>
    </source>
</evidence>
<dbReference type="EMBL" id="CP020465">
    <property type="protein sequence ID" value="ASP48582.1"/>
    <property type="molecule type" value="Genomic_DNA"/>
</dbReference>
<dbReference type="GO" id="GO:0008911">
    <property type="term" value="F:lactaldehyde dehydrogenase (NAD+) activity"/>
    <property type="evidence" value="ECO:0007669"/>
    <property type="project" value="TreeGrafter"/>
</dbReference>
<keyword evidence="2" id="KW-0560">Oxidoreductase</keyword>
<dbReference type="InterPro" id="IPR051020">
    <property type="entry name" value="ALDH-related_metabolic_enz"/>
</dbReference>
<dbReference type="Gene3D" id="3.40.309.10">
    <property type="entry name" value="Aldehyde Dehydrogenase, Chain A, domain 2"/>
    <property type="match status" value="1"/>
</dbReference>
<dbReference type="InterPro" id="IPR016162">
    <property type="entry name" value="Ald_DH_N"/>
</dbReference>
<dbReference type="OrthoDB" id="9812625at2"/>
<dbReference type="PANTHER" id="PTHR42991">
    <property type="entry name" value="ALDEHYDE DEHYDROGENASE"/>
    <property type="match status" value="1"/>
</dbReference>
<dbReference type="InterPro" id="IPR016161">
    <property type="entry name" value="Ald_DH/histidinol_DH"/>
</dbReference>
<feature type="domain" description="Aldehyde dehydrogenase" evidence="3">
    <location>
        <begin position="16"/>
        <end position="471"/>
    </location>
</feature>
<evidence type="ECO:0000256" key="2">
    <source>
        <dbReference type="ARBA" id="ARBA00023002"/>
    </source>
</evidence>
<keyword evidence="5" id="KW-1185">Reference proteome</keyword>
<dbReference type="SUPFAM" id="SSF53720">
    <property type="entry name" value="ALDH-like"/>
    <property type="match status" value="1"/>
</dbReference>
<gene>
    <name evidence="4" type="ORF">B5D82_12865</name>
</gene>